<evidence type="ECO:0000313" key="1">
    <source>
        <dbReference type="EMBL" id="DAF84742.1"/>
    </source>
</evidence>
<name>A0A8S5TRA2_9CAUD</name>
<proteinExistence type="predicted"/>
<protein>
    <submittedName>
        <fullName evidence="1">Uncharacterized protein</fullName>
    </submittedName>
</protein>
<accession>A0A8S5TRA2</accession>
<organism evidence="1">
    <name type="scientific">Siphoviridae sp. ctss15</name>
    <dbReference type="NCBI Taxonomy" id="2825699"/>
    <lineage>
        <taxon>Viruses</taxon>
        <taxon>Duplodnaviria</taxon>
        <taxon>Heunggongvirae</taxon>
        <taxon>Uroviricota</taxon>
        <taxon>Caudoviricetes</taxon>
    </lineage>
</organism>
<reference evidence="1" key="1">
    <citation type="journal article" date="2021" name="Proc. Natl. Acad. Sci. U.S.A.">
        <title>A Catalog of Tens of Thousands of Viruses from Human Metagenomes Reveals Hidden Associations with Chronic Diseases.</title>
        <authorList>
            <person name="Tisza M.J."/>
            <person name="Buck C.B."/>
        </authorList>
    </citation>
    <scope>NUCLEOTIDE SEQUENCE</scope>
    <source>
        <strain evidence="1">Ctss15</strain>
    </source>
</reference>
<dbReference type="EMBL" id="BK015908">
    <property type="protein sequence ID" value="DAF84742.1"/>
    <property type="molecule type" value="Genomic_DNA"/>
</dbReference>
<sequence>MYIGKPFSWKPAAFEGSNGIMSVTTKETTAHGRVVYINEAHRYFTAEADINGNKLRESFKF</sequence>